<dbReference type="InterPro" id="IPR018496">
    <property type="entry name" value="PsdUridine_synth_RsuA/RluB_CS"/>
</dbReference>
<dbReference type="PROSITE" id="PS50889">
    <property type="entry name" value="S4"/>
    <property type="match status" value="1"/>
</dbReference>
<evidence type="ECO:0000313" key="7">
    <source>
        <dbReference type="EMBL" id="PAB60742.1"/>
    </source>
</evidence>
<dbReference type="CDD" id="cd02553">
    <property type="entry name" value="PseudoU_synth_RsuA"/>
    <property type="match status" value="1"/>
</dbReference>
<dbReference type="GO" id="GO:0120159">
    <property type="term" value="F:rRNA pseudouridine synthase activity"/>
    <property type="evidence" value="ECO:0007669"/>
    <property type="project" value="UniProtKB-ARBA"/>
</dbReference>
<dbReference type="InterPro" id="IPR020094">
    <property type="entry name" value="TruA/RsuA/RluB/E/F_N"/>
</dbReference>
<dbReference type="Gene3D" id="3.10.290.10">
    <property type="entry name" value="RNA-binding S4 domain"/>
    <property type="match status" value="1"/>
</dbReference>
<keyword evidence="8" id="KW-1185">Reference proteome</keyword>
<comment type="similarity">
    <text evidence="1 5">Belongs to the pseudouridine synthase RsuA family.</text>
</comment>
<keyword evidence="3 5" id="KW-0413">Isomerase</keyword>
<dbReference type="InterPro" id="IPR042092">
    <property type="entry name" value="PsdUridine_s_RsuA/RluB/E/F_cat"/>
</dbReference>
<dbReference type="PROSITE" id="PS01149">
    <property type="entry name" value="PSI_RSU"/>
    <property type="match status" value="1"/>
</dbReference>
<dbReference type="SMART" id="SM00363">
    <property type="entry name" value="S4"/>
    <property type="match status" value="1"/>
</dbReference>
<dbReference type="PANTHER" id="PTHR47683">
    <property type="entry name" value="PSEUDOURIDINE SYNTHASE FAMILY PROTEIN-RELATED"/>
    <property type="match status" value="1"/>
</dbReference>
<evidence type="ECO:0000256" key="2">
    <source>
        <dbReference type="ARBA" id="ARBA00022884"/>
    </source>
</evidence>
<dbReference type="CDD" id="cd00165">
    <property type="entry name" value="S4"/>
    <property type="match status" value="1"/>
</dbReference>
<dbReference type="InterPro" id="IPR000748">
    <property type="entry name" value="PsdUridine_synth_RsuA/RluB/E/F"/>
</dbReference>
<dbReference type="InterPro" id="IPR002942">
    <property type="entry name" value="S4_RNA-bd"/>
</dbReference>
<dbReference type="InterPro" id="IPR020103">
    <property type="entry name" value="PsdUridine_synth_cat_dom_sf"/>
</dbReference>
<dbReference type="Gene3D" id="3.30.70.580">
    <property type="entry name" value="Pseudouridine synthase I, catalytic domain, N-terminal subdomain"/>
    <property type="match status" value="1"/>
</dbReference>
<dbReference type="GO" id="GO:0005829">
    <property type="term" value="C:cytosol"/>
    <property type="evidence" value="ECO:0007669"/>
    <property type="project" value="UniProtKB-ARBA"/>
</dbReference>
<evidence type="ECO:0000313" key="8">
    <source>
        <dbReference type="Proteomes" id="UP000216024"/>
    </source>
</evidence>
<name>A0A267MMV6_9FIRM</name>
<dbReference type="Gene3D" id="3.30.70.1560">
    <property type="entry name" value="Alpha-L RNA-binding motif"/>
    <property type="match status" value="1"/>
</dbReference>
<dbReference type="Proteomes" id="UP000216024">
    <property type="component" value="Unassembled WGS sequence"/>
</dbReference>
<dbReference type="OrthoDB" id="9807213at2"/>
<dbReference type="FunFam" id="3.10.290.10:FF:000003">
    <property type="entry name" value="Pseudouridine synthase"/>
    <property type="match status" value="1"/>
</dbReference>
<reference evidence="7 8" key="1">
    <citation type="submission" date="2017-06" db="EMBL/GenBank/DDBJ databases">
        <title>Draft genome sequence of anaerobic fermentative bacterium Anaeromicrobium sediminis DY2726D isolated from West Pacific Ocean sediments.</title>
        <authorList>
            <person name="Zeng X."/>
        </authorList>
    </citation>
    <scope>NUCLEOTIDE SEQUENCE [LARGE SCALE GENOMIC DNA]</scope>
    <source>
        <strain evidence="7 8">DY2726D</strain>
    </source>
</reference>
<dbReference type="NCBIfam" id="TIGR00093">
    <property type="entry name" value="pseudouridine synthase"/>
    <property type="match status" value="1"/>
</dbReference>
<evidence type="ECO:0000256" key="4">
    <source>
        <dbReference type="PROSITE-ProRule" id="PRU00182"/>
    </source>
</evidence>
<dbReference type="InterPro" id="IPR036986">
    <property type="entry name" value="S4_RNA-bd_sf"/>
</dbReference>
<dbReference type="EC" id="5.4.99.-" evidence="5"/>
<proteinExistence type="inferred from homology"/>
<dbReference type="GO" id="GO:0003723">
    <property type="term" value="F:RNA binding"/>
    <property type="evidence" value="ECO:0007669"/>
    <property type="project" value="UniProtKB-KW"/>
</dbReference>
<dbReference type="AlphaFoldDB" id="A0A267MMV6"/>
<comment type="caution">
    <text evidence="7">The sequence shown here is derived from an EMBL/GenBank/DDBJ whole genome shotgun (WGS) entry which is preliminary data.</text>
</comment>
<dbReference type="RefSeq" id="WP_095131267.1">
    <property type="nucleotide sequence ID" value="NZ_NIBG01000002.1"/>
</dbReference>
<dbReference type="SUPFAM" id="SSF55120">
    <property type="entry name" value="Pseudouridine synthase"/>
    <property type="match status" value="1"/>
</dbReference>
<gene>
    <name evidence="7" type="ORF">CCE28_04180</name>
</gene>
<dbReference type="InterPro" id="IPR050343">
    <property type="entry name" value="RsuA_PseudoU_synthase"/>
</dbReference>
<protein>
    <recommendedName>
        <fullName evidence="5">Pseudouridine synthase</fullName>
        <ecNumber evidence="5">5.4.99.-</ecNumber>
    </recommendedName>
</protein>
<dbReference type="GO" id="GO:0000455">
    <property type="term" value="P:enzyme-directed rRNA pseudouridine synthesis"/>
    <property type="evidence" value="ECO:0007669"/>
    <property type="project" value="UniProtKB-ARBA"/>
</dbReference>
<accession>A0A267MMV6</accession>
<dbReference type="EMBL" id="NIBG01000002">
    <property type="protein sequence ID" value="PAB60742.1"/>
    <property type="molecule type" value="Genomic_DNA"/>
</dbReference>
<dbReference type="Pfam" id="PF01479">
    <property type="entry name" value="S4"/>
    <property type="match status" value="1"/>
</dbReference>
<evidence type="ECO:0000259" key="6">
    <source>
        <dbReference type="SMART" id="SM00363"/>
    </source>
</evidence>
<dbReference type="PANTHER" id="PTHR47683:SF4">
    <property type="entry name" value="PSEUDOURIDINE SYNTHASE"/>
    <property type="match status" value="1"/>
</dbReference>
<dbReference type="InterPro" id="IPR006145">
    <property type="entry name" value="PsdUridine_synth_RsuA/RluA"/>
</dbReference>
<evidence type="ECO:0000256" key="5">
    <source>
        <dbReference type="RuleBase" id="RU003887"/>
    </source>
</evidence>
<dbReference type="Pfam" id="PF00849">
    <property type="entry name" value="PseudoU_synth_2"/>
    <property type="match status" value="1"/>
</dbReference>
<evidence type="ECO:0000256" key="1">
    <source>
        <dbReference type="ARBA" id="ARBA00008348"/>
    </source>
</evidence>
<dbReference type="FunFam" id="3.30.70.1560:FF:000001">
    <property type="entry name" value="Pseudouridine synthase"/>
    <property type="match status" value="1"/>
</dbReference>
<sequence length="241" mass="28023">MVKKQRIDKVLSSIGYGTRKEIKDYLKRGYITVNGEVIKQAKTHVDPYEDVIKVNDEEINYREFVYIMLNKPQGVISATYDNLHETVVDLLEDEFRVFEPFPVGRLDKDTEGLLIITNDGKLSHEVLSPKKHVPKTYYAHIDGHVTDIHVKKFKEGVYIDEDYKTLPADLRVLEGGPTSKIEVTIHEGKFHQVKRMFKAIGMEVVYLKRIQMGRLKIDESLELGEYREITKEEIELLKDRD</sequence>
<evidence type="ECO:0000256" key="3">
    <source>
        <dbReference type="ARBA" id="ARBA00023235"/>
    </source>
</evidence>
<organism evidence="7 8">
    <name type="scientific">Anaeromicrobium sediminis</name>
    <dbReference type="NCBI Taxonomy" id="1478221"/>
    <lineage>
        <taxon>Bacteria</taxon>
        <taxon>Bacillati</taxon>
        <taxon>Bacillota</taxon>
        <taxon>Clostridia</taxon>
        <taxon>Peptostreptococcales</taxon>
        <taxon>Thermotaleaceae</taxon>
        <taxon>Anaeromicrobium</taxon>
    </lineage>
</organism>
<keyword evidence="2 4" id="KW-0694">RNA-binding</keyword>
<dbReference type="SUPFAM" id="SSF55174">
    <property type="entry name" value="Alpha-L RNA-binding motif"/>
    <property type="match status" value="1"/>
</dbReference>
<feature type="domain" description="RNA-binding S4" evidence="6">
    <location>
        <begin position="5"/>
        <end position="63"/>
    </location>
</feature>